<dbReference type="EMBL" id="CACVKT020008734">
    <property type="protein sequence ID" value="CAC5417294.1"/>
    <property type="molecule type" value="Genomic_DNA"/>
</dbReference>
<dbReference type="AlphaFoldDB" id="A0A6J8E995"/>
<evidence type="ECO:0000313" key="1">
    <source>
        <dbReference type="EMBL" id="CAC5417294.1"/>
    </source>
</evidence>
<proteinExistence type="predicted"/>
<sequence length="159" mass="18991">MSFHRDKYKVFIISKKNDTFATSYNLHDHTLETVNSAKYLGYSFTSELRWNDYVIVNNICNKANREIAFLKTYLNVGPATVKENINAYTKLVRPIVEYAIQLWDPHFKSDTDRIKMFQRRIPRYVSNKPHYQSSVRTKLQYLTWTSLEQRRKEAKLIML</sequence>
<accession>A0A6J8E995</accession>
<protein>
    <submittedName>
        <fullName evidence="1">Uncharacterized protein</fullName>
    </submittedName>
</protein>
<evidence type="ECO:0000313" key="2">
    <source>
        <dbReference type="Proteomes" id="UP000507470"/>
    </source>
</evidence>
<keyword evidence="2" id="KW-1185">Reference proteome</keyword>
<dbReference type="PANTHER" id="PTHR33332">
    <property type="entry name" value="REVERSE TRANSCRIPTASE DOMAIN-CONTAINING PROTEIN"/>
    <property type="match status" value="1"/>
</dbReference>
<dbReference type="Proteomes" id="UP000507470">
    <property type="component" value="Unassembled WGS sequence"/>
</dbReference>
<name>A0A6J8E995_MYTCO</name>
<dbReference type="OrthoDB" id="6154697at2759"/>
<organism evidence="1 2">
    <name type="scientific">Mytilus coruscus</name>
    <name type="common">Sea mussel</name>
    <dbReference type="NCBI Taxonomy" id="42192"/>
    <lineage>
        <taxon>Eukaryota</taxon>
        <taxon>Metazoa</taxon>
        <taxon>Spiralia</taxon>
        <taxon>Lophotrochozoa</taxon>
        <taxon>Mollusca</taxon>
        <taxon>Bivalvia</taxon>
        <taxon>Autobranchia</taxon>
        <taxon>Pteriomorphia</taxon>
        <taxon>Mytilida</taxon>
        <taxon>Mytiloidea</taxon>
        <taxon>Mytilidae</taxon>
        <taxon>Mytilinae</taxon>
        <taxon>Mytilus</taxon>
    </lineage>
</organism>
<reference evidence="1 2" key="1">
    <citation type="submission" date="2020-06" db="EMBL/GenBank/DDBJ databases">
        <authorList>
            <person name="Li R."/>
            <person name="Bekaert M."/>
        </authorList>
    </citation>
    <scope>NUCLEOTIDE SEQUENCE [LARGE SCALE GENOMIC DNA]</scope>
    <source>
        <strain evidence="2">wild</strain>
    </source>
</reference>
<gene>
    <name evidence="1" type="ORF">MCOR_49813</name>
</gene>